<dbReference type="InterPro" id="IPR014710">
    <property type="entry name" value="RmlC-like_jellyroll"/>
</dbReference>
<dbReference type="EMBL" id="DAKRPA010000307">
    <property type="protein sequence ID" value="DAZ93561.1"/>
    <property type="molecule type" value="Genomic_DNA"/>
</dbReference>
<feature type="compositionally biased region" description="Basic and acidic residues" evidence="1">
    <location>
        <begin position="237"/>
        <end position="271"/>
    </location>
</feature>
<dbReference type="Gene3D" id="2.60.120.10">
    <property type="entry name" value="Jelly Rolls"/>
    <property type="match status" value="1"/>
</dbReference>
<feature type="compositionally biased region" description="Low complexity" evidence="1">
    <location>
        <begin position="966"/>
        <end position="975"/>
    </location>
</feature>
<feature type="region of interest" description="Disordered" evidence="1">
    <location>
        <begin position="183"/>
        <end position="273"/>
    </location>
</feature>
<feature type="region of interest" description="Disordered" evidence="1">
    <location>
        <begin position="343"/>
        <end position="400"/>
    </location>
</feature>
<accession>A0AAV2YJ43</accession>
<reference evidence="2" key="1">
    <citation type="submission" date="2022-11" db="EMBL/GenBank/DDBJ databases">
        <authorList>
            <person name="Morgan W.R."/>
            <person name="Tartar A."/>
        </authorList>
    </citation>
    <scope>NUCLEOTIDE SEQUENCE</scope>
    <source>
        <strain evidence="2">ARSEF 373</strain>
    </source>
</reference>
<feature type="compositionally biased region" description="Polar residues" evidence="1">
    <location>
        <begin position="375"/>
        <end position="385"/>
    </location>
</feature>
<feature type="compositionally biased region" description="Polar residues" evidence="1">
    <location>
        <begin position="807"/>
        <end position="821"/>
    </location>
</feature>
<reference evidence="2" key="2">
    <citation type="journal article" date="2023" name="Microbiol Resour">
        <title>Decontamination and Annotation of the Draft Genome Sequence of the Oomycete Lagenidium giganteum ARSEF 373.</title>
        <authorList>
            <person name="Morgan W.R."/>
            <person name="Tartar A."/>
        </authorList>
    </citation>
    <scope>NUCLEOTIDE SEQUENCE</scope>
    <source>
        <strain evidence="2">ARSEF 373</strain>
    </source>
</reference>
<proteinExistence type="predicted"/>
<dbReference type="InterPro" id="IPR018490">
    <property type="entry name" value="cNMP-bd_dom_sf"/>
</dbReference>
<keyword evidence="3" id="KW-1185">Reference proteome</keyword>
<protein>
    <recommendedName>
        <fullName evidence="4">Cyclic nucleotide-binding domain-containing protein</fullName>
    </recommendedName>
</protein>
<dbReference type="SUPFAM" id="SSF51206">
    <property type="entry name" value="cAMP-binding domain-like"/>
    <property type="match status" value="1"/>
</dbReference>
<feature type="region of interest" description="Disordered" evidence="1">
    <location>
        <begin position="771"/>
        <end position="842"/>
    </location>
</feature>
<evidence type="ECO:0000256" key="1">
    <source>
        <dbReference type="SAM" id="MobiDB-lite"/>
    </source>
</evidence>
<name>A0AAV2YJ43_9STRA</name>
<organism evidence="2 3">
    <name type="scientific">Lagenidium giganteum</name>
    <dbReference type="NCBI Taxonomy" id="4803"/>
    <lineage>
        <taxon>Eukaryota</taxon>
        <taxon>Sar</taxon>
        <taxon>Stramenopiles</taxon>
        <taxon>Oomycota</taxon>
        <taxon>Peronosporomycetes</taxon>
        <taxon>Pythiales</taxon>
        <taxon>Pythiaceae</taxon>
    </lineage>
</organism>
<dbReference type="CDD" id="cd00038">
    <property type="entry name" value="CAP_ED"/>
    <property type="match status" value="1"/>
</dbReference>
<evidence type="ECO:0008006" key="4">
    <source>
        <dbReference type="Google" id="ProtNLM"/>
    </source>
</evidence>
<feature type="compositionally biased region" description="Basic residues" evidence="1">
    <location>
        <begin position="989"/>
        <end position="998"/>
    </location>
</feature>
<dbReference type="AlphaFoldDB" id="A0AAV2YJ43"/>
<feature type="region of interest" description="Disordered" evidence="1">
    <location>
        <begin position="580"/>
        <end position="607"/>
    </location>
</feature>
<feature type="region of interest" description="Disordered" evidence="1">
    <location>
        <begin position="61"/>
        <end position="138"/>
    </location>
</feature>
<feature type="compositionally biased region" description="Low complexity" evidence="1">
    <location>
        <begin position="597"/>
        <end position="606"/>
    </location>
</feature>
<evidence type="ECO:0000313" key="3">
    <source>
        <dbReference type="Proteomes" id="UP001146120"/>
    </source>
</evidence>
<feature type="compositionally biased region" description="Polar residues" evidence="1">
    <location>
        <begin position="61"/>
        <end position="73"/>
    </location>
</feature>
<evidence type="ECO:0000313" key="2">
    <source>
        <dbReference type="EMBL" id="DAZ93561.1"/>
    </source>
</evidence>
<feature type="compositionally biased region" description="Acidic residues" evidence="1">
    <location>
        <begin position="188"/>
        <end position="199"/>
    </location>
</feature>
<gene>
    <name evidence="2" type="ORF">N0F65_009801</name>
</gene>
<dbReference type="InterPro" id="IPR000595">
    <property type="entry name" value="cNMP-bd_dom"/>
</dbReference>
<feature type="region of interest" description="Disordered" evidence="1">
    <location>
        <begin position="965"/>
        <end position="998"/>
    </location>
</feature>
<feature type="compositionally biased region" description="Low complexity" evidence="1">
    <location>
        <begin position="355"/>
        <end position="364"/>
    </location>
</feature>
<dbReference type="Proteomes" id="UP001146120">
    <property type="component" value="Unassembled WGS sequence"/>
</dbReference>
<sequence>MPSNQDTAMGRNANPFQLQLQHMTPITLPPRILKTRRLDGALTSSDRTAGFFTPTSALLQSQRKRSQVGQIGNNKRGGIAADRKGTLSLSPTRARAGHDGRVDLSTTNEPIDFDPFTDSPSFELLSSPPTTHSDERCDPRRVQAFRRWLGRNFPNVVRTFRCLKLLHERSQLFLDVDTRAATSTSDNVADDEMPDDANDGSDSPRERRPTRQVSATRELKIRALGHTHLQLTDDEGEVNRHYDKRKDDGDHSDSDSDDEATKQRAKELEHVKRTRQMAQERAWRVLFRYAFIKSIVPGQSIVVQDSTTSGNIFFVLNGTCDVLFQPKFLAYVLHNRKRSQVAASKSPAAAPPSPAAFGFSSTSPTSKESDKPGKQQDSSPKSTRLPSPLKRRMSLTRLTEQDVQKATSTQVYLRTLHCGDHFGLDSAMFQFGTHLVTVTSSGALQRNPIGVTLQANMHVLIVPFTAIMQARECIVASLQATAGYALRSSNHRLLASNNVAVSAIPRTFPFLFDESAVDFLRQTFLFQSIKEKNLQFLAAHMRSVKIPKHEYLFTTGQDVQVYLVRTGQLKVFTPEQVRISTSSDRDEDDKLVDVHPSSSSSAKESSTFTPLTTIETRHVELEILQTHDIVGLMEASLTLPSFSTYCIATSADVEVLAFSAFALFSVLSQEPTASHQVLENLQRHHAWYKLRRFTALNHHNKQTEFKLSLAAQRKSPIQCSRCGWTGHVSTSSICVRAESPKLAFIKHIATASVAPSPVVPAALPTIARLSRAERRRSSLNQRLSISSAGDHSRSGSMVEQLAPPSPDNTVSTPTTANSTSSDGKDDRGRRKRGEVGQHLQSLQMDPLALAKMFQDAADKTRMGLRSSALFLDIPALAHLQNQYDDPHEEEDNESDLEKALKRLDMALIDAEDLEPERSTSSGVTPRVGSPTSIAMHSRLMSSPSKRHDSTVFNLKEAAVRAVTRISASTPGGQASPSPPPSRLALPVVSKRRKNAVIH</sequence>
<feature type="compositionally biased region" description="Polar residues" evidence="1">
    <location>
        <begin position="780"/>
        <end position="797"/>
    </location>
</feature>
<comment type="caution">
    <text evidence="2">The sequence shown here is derived from an EMBL/GenBank/DDBJ whole genome shotgun (WGS) entry which is preliminary data.</text>
</comment>